<feature type="domain" description="Cytochrome c" evidence="7">
    <location>
        <begin position="127"/>
        <end position="212"/>
    </location>
</feature>
<evidence type="ECO:0000256" key="1">
    <source>
        <dbReference type="ARBA" id="ARBA00022448"/>
    </source>
</evidence>
<dbReference type="PRINTS" id="PR00606">
    <property type="entry name" value="CYTCHROMECID"/>
</dbReference>
<dbReference type="Gene3D" id="1.10.760.10">
    <property type="entry name" value="Cytochrome c-like domain"/>
    <property type="match status" value="1"/>
</dbReference>
<feature type="binding site" description="covalent" evidence="6">
    <location>
        <position position="141"/>
    </location>
    <ligand>
        <name>heme c</name>
        <dbReference type="ChEBI" id="CHEBI:61717"/>
    </ligand>
</feature>
<dbReference type="InterPro" id="IPR036909">
    <property type="entry name" value="Cyt_c-like_dom_sf"/>
</dbReference>
<reference evidence="8" key="1">
    <citation type="journal article" date="2023" name="Comput. Struct. Biotechnol. J.">
        <title>Discovery of a novel marine Bacteroidetes with a rich repertoire of carbohydrate-active enzymes.</title>
        <authorList>
            <person name="Chen B."/>
            <person name="Liu G."/>
            <person name="Chen Q."/>
            <person name="Wang H."/>
            <person name="Liu L."/>
            <person name="Tang K."/>
        </authorList>
    </citation>
    <scope>NUCLEOTIDE SEQUENCE</scope>
    <source>
        <strain evidence="8">TK19036</strain>
    </source>
</reference>
<feature type="binding site" description="covalent" evidence="6">
    <location>
        <position position="190"/>
    </location>
    <ligand>
        <name>heme c</name>
        <dbReference type="ChEBI" id="CHEBI:61717"/>
    </ligand>
</feature>
<gene>
    <name evidence="8" type="ORF">K4G66_28295</name>
</gene>
<feature type="binding site" description="covalent" evidence="6">
    <location>
        <position position="145"/>
    </location>
    <ligand>
        <name>heme c</name>
        <dbReference type="ChEBI" id="CHEBI:61717"/>
    </ligand>
</feature>
<dbReference type="GO" id="GO:0009055">
    <property type="term" value="F:electron transfer activity"/>
    <property type="evidence" value="ECO:0007669"/>
    <property type="project" value="InterPro"/>
</dbReference>
<proteinExistence type="predicted"/>
<dbReference type="EMBL" id="CP120682">
    <property type="protein sequence ID" value="WKN36269.1"/>
    <property type="molecule type" value="Genomic_DNA"/>
</dbReference>
<dbReference type="GO" id="GO:0020037">
    <property type="term" value="F:heme binding"/>
    <property type="evidence" value="ECO:0007669"/>
    <property type="project" value="InterPro"/>
</dbReference>
<organism evidence="8">
    <name type="scientific">Roseihalotalea indica</name>
    <dbReference type="NCBI Taxonomy" id="2867963"/>
    <lineage>
        <taxon>Bacteria</taxon>
        <taxon>Pseudomonadati</taxon>
        <taxon>Bacteroidota</taxon>
        <taxon>Cytophagia</taxon>
        <taxon>Cytophagales</taxon>
        <taxon>Catalimonadaceae</taxon>
        <taxon>Roseihalotalea</taxon>
    </lineage>
</organism>
<keyword evidence="4" id="KW-0249">Electron transport</keyword>
<evidence type="ECO:0000256" key="5">
    <source>
        <dbReference type="ARBA" id="ARBA00023004"/>
    </source>
</evidence>
<dbReference type="InterPro" id="IPR002324">
    <property type="entry name" value="Cyt_c_ID"/>
</dbReference>
<protein>
    <recommendedName>
        <fullName evidence="7">Cytochrome c domain-containing protein</fullName>
    </recommendedName>
</protein>
<keyword evidence="5 6" id="KW-0408">Iron</keyword>
<keyword evidence="2 6" id="KW-0349">Heme</keyword>
<evidence type="ECO:0000259" key="7">
    <source>
        <dbReference type="PROSITE" id="PS51007"/>
    </source>
</evidence>
<dbReference type="GO" id="GO:0005506">
    <property type="term" value="F:iron ion binding"/>
    <property type="evidence" value="ECO:0007669"/>
    <property type="project" value="InterPro"/>
</dbReference>
<evidence type="ECO:0000256" key="3">
    <source>
        <dbReference type="ARBA" id="ARBA00022723"/>
    </source>
</evidence>
<comment type="PTM">
    <text evidence="6">Binds 1 heme c group covalently per subunit.</text>
</comment>
<dbReference type="SUPFAM" id="SSF46626">
    <property type="entry name" value="Cytochrome c"/>
    <property type="match status" value="1"/>
</dbReference>
<dbReference type="AlphaFoldDB" id="A0AA49GS40"/>
<reference evidence="8" key="2">
    <citation type="journal article" date="2024" name="Antonie Van Leeuwenhoek">
        <title>Roseihalotalea indica gen. nov., sp. nov., a halophilic Bacteroidetes from mesopelagic Southwest Indian Ocean with higher carbohydrate metabolic potential.</title>
        <authorList>
            <person name="Chen B."/>
            <person name="Zhang M."/>
            <person name="Lin D."/>
            <person name="Ye J."/>
            <person name="Tang K."/>
        </authorList>
    </citation>
    <scope>NUCLEOTIDE SEQUENCE</scope>
    <source>
        <strain evidence="8">TK19036</strain>
    </source>
</reference>
<dbReference type="PROSITE" id="PS51007">
    <property type="entry name" value="CYTC"/>
    <property type="match status" value="1"/>
</dbReference>
<evidence type="ECO:0000313" key="8">
    <source>
        <dbReference type="EMBL" id="WKN36269.1"/>
    </source>
</evidence>
<dbReference type="InterPro" id="IPR009056">
    <property type="entry name" value="Cyt_c-like_dom"/>
</dbReference>
<name>A0AA49GS40_9BACT</name>
<accession>A0AA49GS40</accession>
<evidence type="ECO:0000256" key="6">
    <source>
        <dbReference type="PIRSR" id="PIRSR602324-1"/>
    </source>
</evidence>
<keyword evidence="3 6" id="KW-0479">Metal-binding</keyword>
<keyword evidence="1" id="KW-0813">Transport</keyword>
<evidence type="ECO:0000256" key="4">
    <source>
        <dbReference type="ARBA" id="ARBA00022982"/>
    </source>
</evidence>
<sequence length="273" mass="30056">MLREITSFAMFMAVAFGMHSVKLIESSDTSDFNNSLSPDNIVSIDARISEDTVQQKGANHPPIVKILKPEPGGAYPVDTRIAYEVSVSDQEDGESKYDEINASEVFLEVKYVADTSNARKLLQNEIEDDPVGLAAMKTSNCFNCHGFDEPLIGPSFREISERYTNEDSMVNTLVQRVIEGSSGIWGSTVMPSHPELSSENIKEIIHWILENTSNPNIQYYTGTDGIFQLKLPKGNTTGAFVLTATYTDHGSSDDNLQKLKGQAVILIKADTLP</sequence>
<evidence type="ECO:0000256" key="2">
    <source>
        <dbReference type="ARBA" id="ARBA00022617"/>
    </source>
</evidence>
<dbReference type="Pfam" id="PF00034">
    <property type="entry name" value="Cytochrom_C"/>
    <property type="match status" value="1"/>
</dbReference>